<reference evidence="3" key="1">
    <citation type="submission" date="2025-08" db="UniProtKB">
        <authorList>
            <consortium name="RefSeq"/>
        </authorList>
    </citation>
    <scope>IDENTIFICATION</scope>
</reference>
<gene>
    <name evidence="3" type="primary">LOC113147249</name>
</gene>
<accession>A0A6P6S0U0</accession>
<dbReference type="Proteomes" id="UP000515125">
    <property type="component" value="Unplaced"/>
</dbReference>
<feature type="region of interest" description="Disordered" evidence="1">
    <location>
        <begin position="131"/>
        <end position="174"/>
    </location>
</feature>
<feature type="region of interest" description="Disordered" evidence="1">
    <location>
        <begin position="391"/>
        <end position="410"/>
    </location>
</feature>
<sequence>MQSQAKGTERSTLENSPFGVRRGSLQTLWSLPYCLEDDYFTHAHASAARANQLAITSRRGYNQQHSGAAIAAAPSRGSATLGEFNEDLRRAATAAERCETEGALSSMSNDETAAADRARAAADYMVAADKGTTAARQQQEQQQIPHQQQEQIIHQQQQQISRQQHSCTSAADDPADVAANDTIPADGNTCDAADTAAAAGDGIGAPSEHMVTVHECSSAAATCTATAAGDDIAAPADGRFTASDATDATEDAGDTAAAAPTSTLTAAAAARENSSQADDSTHVLADDSAPLTAGADKTAAPHAHAGEAPCKAKEHNKTTALTQTASTAAAVADRLVDAGESACQSNSTAAHTLREQVNVALHALSFSAASDVAAATGGAVSAGHAPAEKAASVPSSFENAGGSGSPHEPFSTLSVAEALQQRQQQQLQQQQTPAQEEQLRQSVQQVHHNHPTAPLPPCEDEGRAATAEPPTVTRSGNRARCVPPPSGRGKVVAASPESAAAAALVLAEFAAPAFASGSSFGGCTACSPFLCSVWLEPLPGSPQGGATAAPAAATDGILPVSTAGIPRKLSRPLYSKPAGTDRTARIYEAESGRQQAVRETNNRQVNAATEC</sequence>
<dbReference type="AlphaFoldDB" id="A0A6P6S0U0"/>
<evidence type="ECO:0000313" key="2">
    <source>
        <dbReference type="Proteomes" id="UP000515125"/>
    </source>
</evidence>
<evidence type="ECO:0000313" key="3">
    <source>
        <dbReference type="RefSeq" id="XP_026192955.1"/>
    </source>
</evidence>
<name>A0A6P6S0U0_9EIME</name>
<feature type="compositionally biased region" description="Low complexity" evidence="1">
    <location>
        <begin position="136"/>
        <end position="174"/>
    </location>
</feature>
<feature type="compositionally biased region" description="Low complexity" evidence="1">
    <location>
        <begin position="418"/>
        <end position="436"/>
    </location>
</feature>
<organism evidence="2 3">
    <name type="scientific">Cyclospora cayetanensis</name>
    <dbReference type="NCBI Taxonomy" id="88456"/>
    <lineage>
        <taxon>Eukaryota</taxon>
        <taxon>Sar</taxon>
        <taxon>Alveolata</taxon>
        <taxon>Apicomplexa</taxon>
        <taxon>Conoidasida</taxon>
        <taxon>Coccidia</taxon>
        <taxon>Eucoccidiorida</taxon>
        <taxon>Eimeriorina</taxon>
        <taxon>Eimeriidae</taxon>
        <taxon>Cyclospora</taxon>
    </lineage>
</organism>
<dbReference type="GeneID" id="113147249"/>
<proteinExistence type="predicted"/>
<dbReference type="RefSeq" id="XP_026192955.1">
    <property type="nucleotide sequence ID" value="XM_026337170.1"/>
</dbReference>
<keyword evidence="2" id="KW-1185">Reference proteome</keyword>
<feature type="region of interest" description="Disordered" evidence="1">
    <location>
        <begin position="418"/>
        <end position="484"/>
    </location>
</feature>
<evidence type="ECO:0000256" key="1">
    <source>
        <dbReference type="SAM" id="MobiDB-lite"/>
    </source>
</evidence>
<feature type="region of interest" description="Disordered" evidence="1">
    <location>
        <begin position="292"/>
        <end position="314"/>
    </location>
</feature>
<protein>
    <submittedName>
        <fullName evidence="3">AF4/FMR2 family member 4-like</fullName>
    </submittedName>
</protein>